<evidence type="ECO:0000313" key="10">
    <source>
        <dbReference type="Ensembl" id="ENSGMOP00000010366.2"/>
    </source>
</evidence>
<evidence type="ECO:0000256" key="4">
    <source>
        <dbReference type="ARBA" id="ARBA00022801"/>
    </source>
</evidence>
<dbReference type="InterPro" id="IPR001300">
    <property type="entry name" value="Peptidase_C2_calpain_cat"/>
</dbReference>
<dbReference type="CDD" id="cd00214">
    <property type="entry name" value="Calpain_III"/>
    <property type="match status" value="1"/>
</dbReference>
<gene>
    <name evidence="10" type="primary">zgc:136872</name>
</gene>
<evidence type="ECO:0000256" key="1">
    <source>
        <dbReference type="ARBA" id="ARBA00007623"/>
    </source>
</evidence>
<dbReference type="GO" id="GO:0005737">
    <property type="term" value="C:cytoplasm"/>
    <property type="evidence" value="ECO:0007669"/>
    <property type="project" value="TreeGrafter"/>
</dbReference>
<dbReference type="SUPFAM" id="SSF54001">
    <property type="entry name" value="Cysteine proteinases"/>
    <property type="match status" value="1"/>
</dbReference>
<dbReference type="PROSITE" id="PS50222">
    <property type="entry name" value="EF_HAND_2"/>
    <property type="match status" value="1"/>
</dbReference>
<dbReference type="InterPro" id="IPR033883">
    <property type="entry name" value="C2_III"/>
</dbReference>
<evidence type="ECO:0000256" key="6">
    <source>
        <dbReference type="PIRSR" id="PIRSR622684-1"/>
    </source>
</evidence>
<dbReference type="SUPFAM" id="SSF49758">
    <property type="entry name" value="Calpain large subunit, middle domain (domain III)"/>
    <property type="match status" value="1"/>
</dbReference>
<dbReference type="FunFam" id="3.90.70.10:FF:000054">
    <property type="entry name" value="Calpain 14"/>
    <property type="match status" value="1"/>
</dbReference>
<dbReference type="SMART" id="SM00720">
    <property type="entry name" value="calpain_III"/>
    <property type="match status" value="1"/>
</dbReference>
<reference evidence="10" key="2">
    <citation type="submission" date="2025-09" db="UniProtKB">
        <authorList>
            <consortium name="Ensembl"/>
        </authorList>
    </citation>
    <scope>IDENTIFICATION</scope>
</reference>
<dbReference type="AlphaFoldDB" id="A0A8C4ZB83"/>
<dbReference type="InterPro" id="IPR022682">
    <property type="entry name" value="Calpain_domain_III"/>
</dbReference>
<comment type="similarity">
    <text evidence="1">Belongs to the peptidase C2 family.</text>
</comment>
<dbReference type="Pfam" id="PF21875">
    <property type="entry name" value="CAPN13-like_C_EFh"/>
    <property type="match status" value="1"/>
</dbReference>
<evidence type="ECO:0000256" key="5">
    <source>
        <dbReference type="ARBA" id="ARBA00022807"/>
    </source>
</evidence>
<evidence type="ECO:0000256" key="2">
    <source>
        <dbReference type="ARBA" id="ARBA00022670"/>
    </source>
</evidence>
<dbReference type="InterPro" id="IPR000169">
    <property type="entry name" value="Pept_cys_AS"/>
</dbReference>
<keyword evidence="3" id="KW-0677">Repeat</keyword>
<evidence type="ECO:0000259" key="8">
    <source>
        <dbReference type="PROSITE" id="PS50203"/>
    </source>
</evidence>
<reference evidence="10" key="1">
    <citation type="submission" date="2025-08" db="UniProtKB">
        <authorList>
            <consortium name="Ensembl"/>
        </authorList>
    </citation>
    <scope>IDENTIFICATION</scope>
</reference>
<protein>
    <recommendedName>
        <fullName evidence="12">Calpain catalytic domain-containing protein</fullName>
    </recommendedName>
</protein>
<proteinExistence type="inferred from homology"/>
<dbReference type="InterPro" id="IPR054069">
    <property type="entry name" value="CAPN3/13-like_C_EFh"/>
</dbReference>
<keyword evidence="11" id="KW-1185">Reference proteome</keyword>
<evidence type="ECO:0000259" key="9">
    <source>
        <dbReference type="PROSITE" id="PS50222"/>
    </source>
</evidence>
<dbReference type="GO" id="GO:0005509">
    <property type="term" value="F:calcium ion binding"/>
    <property type="evidence" value="ECO:0007669"/>
    <property type="project" value="InterPro"/>
</dbReference>
<dbReference type="Ensembl" id="ENSGMOT00000010648.2">
    <property type="protein sequence ID" value="ENSGMOP00000010366.2"/>
    <property type="gene ID" value="ENSGMOG00000009688.2"/>
</dbReference>
<evidence type="ECO:0000256" key="7">
    <source>
        <dbReference type="PROSITE-ProRule" id="PRU00239"/>
    </source>
</evidence>
<accession>A0A8C4ZB83</accession>
<keyword evidence="4 7" id="KW-0378">Hydrolase</keyword>
<feature type="domain" description="EF-hand" evidence="9">
    <location>
        <begin position="593"/>
        <end position="628"/>
    </location>
</feature>
<dbReference type="Gene3D" id="1.10.238.10">
    <property type="entry name" value="EF-hand"/>
    <property type="match status" value="1"/>
</dbReference>
<dbReference type="Gene3D" id="2.60.120.380">
    <property type="match status" value="1"/>
</dbReference>
<dbReference type="GeneTree" id="ENSGT00940000160421"/>
<feature type="active site" evidence="6 7">
    <location>
        <position position="105"/>
    </location>
</feature>
<dbReference type="OMA" id="VCLNIMG"/>
<dbReference type="InterPro" id="IPR002048">
    <property type="entry name" value="EF_hand_dom"/>
</dbReference>
<sequence length="690" mass="77884">MAPPGVCQSIMNKRSKKNGFGSLANPEMFLNQDFQQLKKYCIERQLRYIDDMFPPNQNSIGQVSLSHSQLARVEWLRPGKICQSPSFVVDGVSRFDFCQGVVGNCWFLASVGALTFQSQILQRVLPSERSFSAGIFHFRFWRFGYWVDVVIDDKLPTIDGKLIFVRSKTPNEFWPALLEKAYAKVCGSYADMNAGTPSEALVDFTGGVHICFQLDSAVPDLWNTMHRAAQSNSLMGCGTPQGETSANNVSANGLVEGHAYAVTGVTQVISNGQPINLVRLLNPWGNGEWIGDWSDSSVLWQSISAEDREMCVDVADDGEFWMAMEDFCRFFSDLDICCLCPDFLDGTTSSHWTPLVYESRWVAGTTAGGCLNNPEMFRMNPQYRFRIEGSNSDSEQGNNILVSLMQKPENGTRRLKNDLYIGFSIFKVPEQYRSLTGRFPATFFTSNLVVAQTKKHLNSREVMDMFKLAPAEYLIVPSSFKPDETASFILRILSKSETHAHDHSGQSHSPIEKPIMRELNKNDEESRSFFEKYADQFEEVHAEQLQNILNEKILQGYKETEGFSLDACRSMVALMDTSITGKLKRDEFLRLWRKVTTYNDIFSQIDPTRKGTLSLHELRKAIKAAGIVLKDGMLNLMAVRYGTSTGRISLESYINLLLRLECMGKIYTQLSGGTTMSLSESEWMYVSMYT</sequence>
<organism evidence="10 11">
    <name type="scientific">Gadus morhua</name>
    <name type="common">Atlantic cod</name>
    <dbReference type="NCBI Taxonomy" id="8049"/>
    <lineage>
        <taxon>Eukaryota</taxon>
        <taxon>Metazoa</taxon>
        <taxon>Chordata</taxon>
        <taxon>Craniata</taxon>
        <taxon>Vertebrata</taxon>
        <taxon>Euteleostomi</taxon>
        <taxon>Actinopterygii</taxon>
        <taxon>Neopterygii</taxon>
        <taxon>Teleostei</taxon>
        <taxon>Neoteleostei</taxon>
        <taxon>Acanthomorphata</taxon>
        <taxon>Zeiogadaria</taxon>
        <taxon>Gadariae</taxon>
        <taxon>Gadiformes</taxon>
        <taxon>Gadoidei</taxon>
        <taxon>Gadidae</taxon>
        <taxon>Gadus</taxon>
    </lineage>
</organism>
<name>A0A8C4ZB83_GADMO</name>
<feature type="domain" description="Calpain catalytic" evidence="8">
    <location>
        <begin position="47"/>
        <end position="340"/>
    </location>
</feature>
<dbReference type="SUPFAM" id="SSF47473">
    <property type="entry name" value="EF-hand"/>
    <property type="match status" value="1"/>
</dbReference>
<dbReference type="GO" id="GO:0004198">
    <property type="term" value="F:calcium-dependent cysteine-type endopeptidase activity"/>
    <property type="evidence" value="ECO:0007669"/>
    <property type="project" value="InterPro"/>
</dbReference>
<dbReference type="Pfam" id="PF00648">
    <property type="entry name" value="Peptidase_C2"/>
    <property type="match status" value="1"/>
</dbReference>
<evidence type="ECO:0008006" key="12">
    <source>
        <dbReference type="Google" id="ProtNLM"/>
    </source>
</evidence>
<dbReference type="InterPro" id="IPR011992">
    <property type="entry name" value="EF-hand-dom_pair"/>
</dbReference>
<dbReference type="PROSITE" id="PS00139">
    <property type="entry name" value="THIOL_PROTEASE_CYS"/>
    <property type="match status" value="1"/>
</dbReference>
<evidence type="ECO:0000256" key="3">
    <source>
        <dbReference type="ARBA" id="ARBA00022737"/>
    </source>
</evidence>
<dbReference type="Pfam" id="PF01067">
    <property type="entry name" value="Calpain_III"/>
    <property type="match status" value="1"/>
</dbReference>
<dbReference type="OrthoDB" id="424753at2759"/>
<dbReference type="InterPro" id="IPR036213">
    <property type="entry name" value="Calpain_III_sf"/>
</dbReference>
<dbReference type="InterPro" id="IPR038765">
    <property type="entry name" value="Papain-like_cys_pep_sf"/>
</dbReference>
<feature type="active site" evidence="6 7">
    <location>
        <position position="258"/>
    </location>
</feature>
<keyword evidence="5 7" id="KW-0788">Thiol protease</keyword>
<dbReference type="GO" id="GO:0006508">
    <property type="term" value="P:proteolysis"/>
    <property type="evidence" value="ECO:0007669"/>
    <property type="project" value="UniProtKB-KW"/>
</dbReference>
<dbReference type="Proteomes" id="UP000694546">
    <property type="component" value="Chromosome 5"/>
</dbReference>
<dbReference type="InterPro" id="IPR022684">
    <property type="entry name" value="Calpain_cysteine_protease"/>
</dbReference>
<dbReference type="PANTHER" id="PTHR10183:SF302">
    <property type="entry name" value="CALPAIN-14"/>
    <property type="match status" value="1"/>
</dbReference>
<dbReference type="CDD" id="cd16195">
    <property type="entry name" value="EFh_PEF_CAPN13_14"/>
    <property type="match status" value="1"/>
</dbReference>
<evidence type="ECO:0000313" key="11">
    <source>
        <dbReference type="Proteomes" id="UP000694546"/>
    </source>
</evidence>
<dbReference type="CDD" id="cd00044">
    <property type="entry name" value="CysPc"/>
    <property type="match status" value="1"/>
</dbReference>
<dbReference type="SMART" id="SM00230">
    <property type="entry name" value="CysPc"/>
    <property type="match status" value="1"/>
</dbReference>
<keyword evidence="2 7" id="KW-0645">Protease</keyword>
<dbReference type="PANTHER" id="PTHR10183">
    <property type="entry name" value="CALPAIN"/>
    <property type="match status" value="1"/>
</dbReference>
<dbReference type="InterPro" id="IPR022683">
    <property type="entry name" value="Calpain_III"/>
</dbReference>
<dbReference type="Gene3D" id="3.90.70.10">
    <property type="entry name" value="Cysteine proteinases"/>
    <property type="match status" value="1"/>
</dbReference>
<feature type="active site" evidence="6 7">
    <location>
        <position position="282"/>
    </location>
</feature>
<dbReference type="PROSITE" id="PS50203">
    <property type="entry name" value="CALPAIN_CAT"/>
    <property type="match status" value="1"/>
</dbReference>
<dbReference type="PRINTS" id="PR00704">
    <property type="entry name" value="CALPAIN"/>
</dbReference>